<dbReference type="Proteomes" id="UP000192796">
    <property type="component" value="Unassembled WGS sequence"/>
</dbReference>
<dbReference type="PANTHER" id="PTHR30273:SF2">
    <property type="entry name" value="PROTEIN FECR"/>
    <property type="match status" value="1"/>
</dbReference>
<dbReference type="GO" id="GO:0016989">
    <property type="term" value="F:sigma factor antagonist activity"/>
    <property type="evidence" value="ECO:0007669"/>
    <property type="project" value="TreeGrafter"/>
</dbReference>
<evidence type="ECO:0000259" key="3">
    <source>
        <dbReference type="Pfam" id="PF16344"/>
    </source>
</evidence>
<dbReference type="Pfam" id="PF16344">
    <property type="entry name" value="FecR_C"/>
    <property type="match status" value="1"/>
</dbReference>
<dbReference type="STRING" id="1703345.A3860_30565"/>
<sequence length="422" mass="46529">MDTELNIPHMGEVDYFAALLLKQLRHEITEAELQELENWKAGHPSFARVCEQVNDGEQLLADLIALKQVDMEGWWQKISDQIETVKKPVPVYRRWYAYAAAAVLLLAAGTFAWKYLMPDKTPATVNGKNVPVVADVPPGGNRATLTLSNGAVIDLGNAGNGQLAQEGNMNVLKPKEGELKYEPATSNPRQAGAGRQPAVIAYNTLSTPRGGQYSLVLPDGSQVWLNATSSIKYPTQFTENERRVTITGEVYFEVKSLAKKLPFIVTVQSQAGANLEVVEVLGTRFNIMAYDDEATAKTTLLKGKVKISVPGDNFRLLQPGQQAQIPQQLAGNGIKVIEVEDVEDVAGWKDGLVTLKNADVKTIMRILARWYNVEISYQGNTSNYTFTGTLPLKNNLSVVMKLLEYNGVHLTLQQNHKIIVKP</sequence>
<feature type="domain" description="Protein FecR C-terminal" evidence="3">
    <location>
        <begin position="354"/>
        <end position="420"/>
    </location>
</feature>
<dbReference type="PANTHER" id="PTHR30273">
    <property type="entry name" value="PERIPLASMIC SIGNAL SENSOR AND SIGMA FACTOR ACTIVATOR FECR-RELATED"/>
    <property type="match status" value="1"/>
</dbReference>
<dbReference type="InterPro" id="IPR006860">
    <property type="entry name" value="FecR"/>
</dbReference>
<proteinExistence type="predicted"/>
<reference evidence="4 5" key="1">
    <citation type="submission" date="2016-03" db="EMBL/GenBank/DDBJ databases">
        <title>Niastella vici sp. nov., isolated from farmland soil.</title>
        <authorList>
            <person name="Chen L."/>
            <person name="Wang D."/>
            <person name="Yang S."/>
            <person name="Wang G."/>
        </authorList>
    </citation>
    <scope>NUCLEOTIDE SEQUENCE [LARGE SCALE GENOMIC DNA]</scope>
    <source>
        <strain evidence="4 5">DJ57</strain>
    </source>
</reference>
<dbReference type="RefSeq" id="WP_081150239.1">
    <property type="nucleotide sequence ID" value="NZ_LVYD01000055.1"/>
</dbReference>
<name>A0A1V9FTZ1_9BACT</name>
<feature type="domain" description="FecR protein" evidence="2">
    <location>
        <begin position="204"/>
        <end position="306"/>
    </location>
</feature>
<dbReference type="InterPro" id="IPR012373">
    <property type="entry name" value="Ferrdict_sens_TM"/>
</dbReference>
<evidence type="ECO:0000259" key="2">
    <source>
        <dbReference type="Pfam" id="PF04773"/>
    </source>
</evidence>
<dbReference type="AlphaFoldDB" id="A0A1V9FTZ1"/>
<protein>
    <recommendedName>
        <fullName evidence="6">Iron dicitrate transport regulator FecR</fullName>
    </recommendedName>
</protein>
<keyword evidence="1" id="KW-0812">Transmembrane</keyword>
<keyword evidence="5" id="KW-1185">Reference proteome</keyword>
<gene>
    <name evidence="4" type="ORF">A3860_30565</name>
</gene>
<comment type="caution">
    <text evidence="4">The sequence shown here is derived from an EMBL/GenBank/DDBJ whole genome shotgun (WGS) entry which is preliminary data.</text>
</comment>
<accession>A0A1V9FTZ1</accession>
<dbReference type="EMBL" id="LVYD01000055">
    <property type="protein sequence ID" value="OQP61812.1"/>
    <property type="molecule type" value="Genomic_DNA"/>
</dbReference>
<dbReference type="Gene3D" id="3.55.50.30">
    <property type="match status" value="1"/>
</dbReference>
<dbReference type="OrthoDB" id="637548at2"/>
<evidence type="ECO:0000313" key="5">
    <source>
        <dbReference type="Proteomes" id="UP000192796"/>
    </source>
</evidence>
<feature type="transmembrane region" description="Helical" evidence="1">
    <location>
        <begin position="95"/>
        <end position="116"/>
    </location>
</feature>
<keyword evidence="1" id="KW-0472">Membrane</keyword>
<dbReference type="Gene3D" id="2.60.120.1440">
    <property type="match status" value="1"/>
</dbReference>
<organism evidence="4 5">
    <name type="scientific">Niastella vici</name>
    <dbReference type="NCBI Taxonomy" id="1703345"/>
    <lineage>
        <taxon>Bacteria</taxon>
        <taxon>Pseudomonadati</taxon>
        <taxon>Bacteroidota</taxon>
        <taxon>Chitinophagia</taxon>
        <taxon>Chitinophagales</taxon>
        <taxon>Chitinophagaceae</taxon>
        <taxon>Niastella</taxon>
    </lineage>
</organism>
<evidence type="ECO:0008006" key="6">
    <source>
        <dbReference type="Google" id="ProtNLM"/>
    </source>
</evidence>
<dbReference type="InterPro" id="IPR032508">
    <property type="entry name" value="FecR_C"/>
</dbReference>
<keyword evidence="1" id="KW-1133">Transmembrane helix</keyword>
<evidence type="ECO:0000313" key="4">
    <source>
        <dbReference type="EMBL" id="OQP61812.1"/>
    </source>
</evidence>
<dbReference type="Pfam" id="PF04773">
    <property type="entry name" value="FecR"/>
    <property type="match status" value="1"/>
</dbReference>
<evidence type="ECO:0000256" key="1">
    <source>
        <dbReference type="SAM" id="Phobius"/>
    </source>
</evidence>